<organism evidence="1">
    <name type="scientific">Tenacibaculum sp. Pbs-1</name>
    <dbReference type="NCBI Taxonomy" id="3238748"/>
    <lineage>
        <taxon>Bacteria</taxon>
        <taxon>Pseudomonadati</taxon>
        <taxon>Bacteroidota</taxon>
        <taxon>Flavobacteriia</taxon>
        <taxon>Flavobacteriales</taxon>
        <taxon>Flavobacteriaceae</taxon>
        <taxon>Tenacibaculum</taxon>
    </lineage>
</organism>
<accession>A0AB33KZH6</accession>
<reference evidence="1" key="1">
    <citation type="submission" date="2024-08" db="EMBL/GenBank/DDBJ databases">
        <title>Whole genome sequence of Tenacibaculum sp. strain pbs-1 associated with black-spot shell disease in Akoya pearl oysters.</title>
        <authorList>
            <person name="Sakatoku A."/>
            <person name="Suzuki T."/>
            <person name="Hatano K."/>
            <person name="Seki M."/>
            <person name="Tanaka D."/>
            <person name="Nakamura S."/>
            <person name="Suzuki N."/>
            <person name="Isshiki T."/>
        </authorList>
    </citation>
    <scope>NUCLEOTIDE SEQUENCE</scope>
    <source>
        <strain evidence="1">Pbs-1</strain>
    </source>
</reference>
<sequence length="125" mass="14576">MFLRLFFLTKQYILIYKDFIILVIKITHSLKRFKAHIALIFLTVFISVKLVGLHALTHEDSTVEDCSSCEYVIVGNKTPIICLQTITINFTAVNKPIFNSVFFKITIYFKDFINYSLFSRPPPIY</sequence>
<dbReference type="AlphaFoldDB" id="A0AB33KZH6"/>
<evidence type="ECO:0000313" key="1">
    <source>
        <dbReference type="EMBL" id="BFP69347.1"/>
    </source>
</evidence>
<protein>
    <submittedName>
        <fullName evidence="1">Uncharacterized protein</fullName>
    </submittedName>
</protein>
<name>A0AB33KZH6_9FLAO</name>
<gene>
    <name evidence="1" type="ORF">Pbs1_26900</name>
</gene>
<dbReference type="EMBL" id="AP035888">
    <property type="protein sequence ID" value="BFP69347.1"/>
    <property type="molecule type" value="Genomic_DNA"/>
</dbReference>
<proteinExistence type="predicted"/>